<dbReference type="EC" id="2.7.13.3" evidence="3"/>
<evidence type="ECO:0000256" key="7">
    <source>
        <dbReference type="ARBA" id="ARBA00022741"/>
    </source>
</evidence>
<dbReference type="InterPro" id="IPR003594">
    <property type="entry name" value="HATPase_dom"/>
</dbReference>
<keyword evidence="5 15" id="KW-0808">Transferase</keyword>
<evidence type="ECO:0000256" key="9">
    <source>
        <dbReference type="ARBA" id="ARBA00022840"/>
    </source>
</evidence>
<evidence type="ECO:0000313" key="15">
    <source>
        <dbReference type="EMBL" id="OIQ81795.1"/>
    </source>
</evidence>
<dbReference type="InterPro" id="IPR004358">
    <property type="entry name" value="Sig_transdc_His_kin-like_C"/>
</dbReference>
<protein>
    <recommendedName>
        <fullName evidence="3">histidine kinase</fullName>
        <ecNumber evidence="3">2.7.13.3</ecNumber>
    </recommendedName>
</protein>
<evidence type="ECO:0000256" key="1">
    <source>
        <dbReference type="ARBA" id="ARBA00000085"/>
    </source>
</evidence>
<dbReference type="Gene3D" id="1.20.120.620">
    <property type="entry name" value="Backbone structure of the membrane domain of e. Coli histidine kinase receptor kdpd"/>
    <property type="match status" value="1"/>
</dbReference>
<dbReference type="Gene3D" id="1.10.287.130">
    <property type="match status" value="1"/>
</dbReference>
<name>A0A1J5QWD7_9ZZZZ</name>
<reference evidence="15" key="1">
    <citation type="submission" date="2016-10" db="EMBL/GenBank/DDBJ databases">
        <title>Sequence of Gallionella enrichment culture.</title>
        <authorList>
            <person name="Poehlein A."/>
            <person name="Muehling M."/>
            <person name="Daniel R."/>
        </authorList>
    </citation>
    <scope>NUCLEOTIDE SEQUENCE</scope>
</reference>
<dbReference type="InterPro" id="IPR003852">
    <property type="entry name" value="Sig_transdc_His_kinase_KdpD_N"/>
</dbReference>
<dbReference type="FunFam" id="3.30.565.10:FF:000042">
    <property type="entry name" value="Two-component sensor histidine kinase KdpD"/>
    <property type="match status" value="1"/>
</dbReference>
<dbReference type="GO" id="GO:0005524">
    <property type="term" value="F:ATP binding"/>
    <property type="evidence" value="ECO:0007669"/>
    <property type="project" value="UniProtKB-KW"/>
</dbReference>
<organism evidence="15">
    <name type="scientific">mine drainage metagenome</name>
    <dbReference type="NCBI Taxonomy" id="410659"/>
    <lineage>
        <taxon>unclassified sequences</taxon>
        <taxon>metagenomes</taxon>
        <taxon>ecological metagenomes</taxon>
    </lineage>
</organism>
<gene>
    <name evidence="15" type="primary">kdpD_14</name>
    <name evidence="15" type="ORF">GALL_364270</name>
</gene>
<evidence type="ECO:0000256" key="4">
    <source>
        <dbReference type="ARBA" id="ARBA00022553"/>
    </source>
</evidence>
<keyword evidence="12 13" id="KW-0472">Membrane</keyword>
<dbReference type="AlphaFoldDB" id="A0A1J5QWD7"/>
<keyword evidence="11" id="KW-0902">Two-component regulatory system</keyword>
<evidence type="ECO:0000259" key="14">
    <source>
        <dbReference type="PROSITE" id="PS50109"/>
    </source>
</evidence>
<dbReference type="InterPro" id="IPR025201">
    <property type="entry name" value="KdpD_TM"/>
</dbReference>
<sequence length="925" mass="102406">MCWHSTWRWMPLAETWLTLADMTDQRPNPDELLEKMQREKDKARRGKLKLFFGASAGVGKTYAMLAAARQLRAQGVDVVIGVVETHGRKETQAMVEGLEQVAPREISYRDRVLTEFDLDGALSRKPELILVDELAHSNVAGSRHPKRWQDVEELLAAGIDVCSTVNVQHLETLNDIVSGITGINVWETVPDRIFVEADEVALVDLPPDELLQRLKEGKVYLPQQAERAIQNFFRKGNLIALRELALRRTADRVDVEMQQYRRDLSVGPVWKARESILACIGAGDGGDRIVRSAARLAGLLDVPWHVVYIETPELQGLPDAKRDRILKTLKMAQDMSAETASLAGNDACATAVEYARLHNLSILMAGRDHPRPWSPWRRSFADRVGASAPDLDVIQVSRSESDDRHGYTPPLLRRQIERLENDWRDYAMAALGCAAVTLIAAPLSMLFDLSNIVMLFLLTVVIVALRYGRGPAVLASFLSVPAFDFFYVPPRFSFAISDVQYLMTFITMLVVGLITGQLTAGLKYQARIATSRESRVRALYEMSRDLSGALITPQIAEICGRFIESQFGAKASIILSDLEDNLKPPMAATARPPVIDHGIAQWAFDHEEAAGNGTDTLPGSPVLYLPLKAPMRVRGVFAFEPVDPGHLMTPEQRRLLETFARLIAIALERIHYVDIAQSTTVKMESERLRNSLLSAISHDLRTPLSVLVGLADSMALTKPPLTGQQMEIAATMRLEAMRMTALVNNLLDMARLQAGEVRLDRQWCPLEEIVGSSLRAMSSILVHHKVNVRLDENLPLLEIDAVLMERVLCNLLENAAKYTPQGTEIEIGALVAGQEVSVWVEDNGPGLPAGKEEVIFNKFERGQKENATPGVGLGLAICRAIIEAHGGGIHAENRRPSGARFVFTLPKGNPPAIEAETVGPERKDQ</sequence>
<dbReference type="SMART" id="SM00387">
    <property type="entry name" value="HATPase_c"/>
    <property type="match status" value="1"/>
</dbReference>
<dbReference type="SMART" id="SM00388">
    <property type="entry name" value="HisKA"/>
    <property type="match status" value="1"/>
</dbReference>
<dbReference type="GO" id="GO:0005737">
    <property type="term" value="C:cytoplasm"/>
    <property type="evidence" value="ECO:0007669"/>
    <property type="project" value="UniProtKB-ARBA"/>
</dbReference>
<keyword evidence="4" id="KW-0597">Phosphoprotein</keyword>
<accession>A0A1J5QWD7</accession>
<dbReference type="PANTHER" id="PTHR45569:SF1">
    <property type="entry name" value="SENSOR PROTEIN KDPD"/>
    <property type="match status" value="1"/>
</dbReference>
<comment type="caution">
    <text evidence="15">The sequence shown here is derived from an EMBL/GenBank/DDBJ whole genome shotgun (WGS) entry which is preliminary data.</text>
</comment>
<dbReference type="PRINTS" id="PR00344">
    <property type="entry name" value="BCTRLSENSOR"/>
</dbReference>
<comment type="catalytic activity">
    <reaction evidence="1">
        <text>ATP + protein L-histidine = ADP + protein N-phospho-L-histidine.</text>
        <dbReference type="EC" id="2.7.13.3"/>
    </reaction>
</comment>
<dbReference type="InterPro" id="IPR038318">
    <property type="entry name" value="KdpD_sf"/>
</dbReference>
<comment type="subcellular location">
    <subcellularLocation>
        <location evidence="2">Membrane</location>
        <topology evidence="2">Multi-pass membrane protein</topology>
    </subcellularLocation>
</comment>
<evidence type="ECO:0000256" key="13">
    <source>
        <dbReference type="SAM" id="Phobius"/>
    </source>
</evidence>
<dbReference type="GO" id="GO:0042802">
    <property type="term" value="F:identical protein binding"/>
    <property type="evidence" value="ECO:0007669"/>
    <property type="project" value="UniProtKB-ARBA"/>
</dbReference>
<dbReference type="InterPro" id="IPR003661">
    <property type="entry name" value="HisK_dim/P_dom"/>
</dbReference>
<keyword evidence="8" id="KW-0418">Kinase</keyword>
<dbReference type="Pfam" id="PF13493">
    <property type="entry name" value="DUF4118"/>
    <property type="match status" value="1"/>
</dbReference>
<dbReference type="EMBL" id="MLJW01000880">
    <property type="protein sequence ID" value="OIQ81795.1"/>
    <property type="molecule type" value="Genomic_DNA"/>
</dbReference>
<dbReference type="InterPro" id="IPR005467">
    <property type="entry name" value="His_kinase_dom"/>
</dbReference>
<dbReference type="Pfam" id="PF02702">
    <property type="entry name" value="KdpD"/>
    <property type="match status" value="1"/>
</dbReference>
<dbReference type="Pfam" id="PF00512">
    <property type="entry name" value="HisKA"/>
    <property type="match status" value="1"/>
</dbReference>
<evidence type="ECO:0000256" key="10">
    <source>
        <dbReference type="ARBA" id="ARBA00022989"/>
    </source>
</evidence>
<evidence type="ECO:0000256" key="12">
    <source>
        <dbReference type="ARBA" id="ARBA00023136"/>
    </source>
</evidence>
<dbReference type="CDD" id="cd00075">
    <property type="entry name" value="HATPase"/>
    <property type="match status" value="1"/>
</dbReference>
<dbReference type="Gene3D" id="3.40.50.300">
    <property type="entry name" value="P-loop containing nucleotide triphosphate hydrolases"/>
    <property type="match status" value="1"/>
</dbReference>
<keyword evidence="6 13" id="KW-0812">Transmembrane</keyword>
<dbReference type="SUPFAM" id="SSF55781">
    <property type="entry name" value="GAF domain-like"/>
    <property type="match status" value="1"/>
</dbReference>
<evidence type="ECO:0000256" key="3">
    <source>
        <dbReference type="ARBA" id="ARBA00012438"/>
    </source>
</evidence>
<proteinExistence type="predicted"/>
<dbReference type="InterPro" id="IPR027417">
    <property type="entry name" value="P-loop_NTPase"/>
</dbReference>
<dbReference type="Gene3D" id="3.30.450.40">
    <property type="match status" value="1"/>
</dbReference>
<dbReference type="InterPro" id="IPR003018">
    <property type="entry name" value="GAF"/>
</dbReference>
<dbReference type="GO" id="GO:0005886">
    <property type="term" value="C:plasma membrane"/>
    <property type="evidence" value="ECO:0007669"/>
    <property type="project" value="TreeGrafter"/>
</dbReference>
<keyword evidence="7" id="KW-0547">Nucleotide-binding</keyword>
<keyword evidence="9" id="KW-0067">ATP-binding</keyword>
<feature type="domain" description="Histidine kinase" evidence="14">
    <location>
        <begin position="695"/>
        <end position="909"/>
    </location>
</feature>
<dbReference type="FunFam" id="3.40.50.300:FF:000483">
    <property type="entry name" value="Sensor histidine kinase KdpD"/>
    <property type="match status" value="1"/>
</dbReference>
<evidence type="ECO:0000256" key="6">
    <source>
        <dbReference type="ARBA" id="ARBA00022692"/>
    </source>
</evidence>
<dbReference type="InterPro" id="IPR052023">
    <property type="entry name" value="Histidine_kinase_KdpD"/>
</dbReference>
<feature type="transmembrane region" description="Helical" evidence="13">
    <location>
        <begin position="449"/>
        <end position="465"/>
    </location>
</feature>
<dbReference type="PROSITE" id="PS50109">
    <property type="entry name" value="HIS_KIN"/>
    <property type="match status" value="1"/>
</dbReference>
<dbReference type="NCBIfam" id="NF007793">
    <property type="entry name" value="PRK10490.1"/>
    <property type="match status" value="1"/>
</dbReference>
<dbReference type="SUPFAM" id="SSF52540">
    <property type="entry name" value="P-loop containing nucleoside triphosphate hydrolases"/>
    <property type="match status" value="1"/>
</dbReference>
<evidence type="ECO:0000256" key="8">
    <source>
        <dbReference type="ARBA" id="ARBA00022777"/>
    </source>
</evidence>
<dbReference type="Gene3D" id="3.30.565.10">
    <property type="entry name" value="Histidine kinase-like ATPase, C-terminal domain"/>
    <property type="match status" value="1"/>
</dbReference>
<dbReference type="InterPro" id="IPR036097">
    <property type="entry name" value="HisK_dim/P_sf"/>
</dbReference>
<dbReference type="CDD" id="cd00082">
    <property type="entry name" value="HisKA"/>
    <property type="match status" value="1"/>
</dbReference>
<dbReference type="Pfam" id="PF02518">
    <property type="entry name" value="HATPase_c"/>
    <property type="match status" value="1"/>
</dbReference>
<dbReference type="Pfam" id="PF13492">
    <property type="entry name" value="GAF_3"/>
    <property type="match status" value="1"/>
</dbReference>
<feature type="transmembrane region" description="Helical" evidence="13">
    <location>
        <begin position="472"/>
        <end position="489"/>
    </location>
</feature>
<keyword evidence="10 13" id="KW-1133">Transmembrane helix</keyword>
<dbReference type="SUPFAM" id="SSF47384">
    <property type="entry name" value="Homodimeric domain of signal transducing histidine kinase"/>
    <property type="match status" value="1"/>
</dbReference>
<dbReference type="InterPro" id="IPR029016">
    <property type="entry name" value="GAF-like_dom_sf"/>
</dbReference>
<evidence type="ECO:0000256" key="2">
    <source>
        <dbReference type="ARBA" id="ARBA00004141"/>
    </source>
</evidence>
<dbReference type="PANTHER" id="PTHR45569">
    <property type="entry name" value="SENSOR PROTEIN KDPD"/>
    <property type="match status" value="1"/>
</dbReference>
<dbReference type="GO" id="GO:0000155">
    <property type="term" value="F:phosphorelay sensor kinase activity"/>
    <property type="evidence" value="ECO:0007669"/>
    <property type="project" value="InterPro"/>
</dbReference>
<feature type="transmembrane region" description="Helical" evidence="13">
    <location>
        <begin position="501"/>
        <end position="522"/>
    </location>
</feature>
<evidence type="ECO:0000256" key="5">
    <source>
        <dbReference type="ARBA" id="ARBA00022679"/>
    </source>
</evidence>
<evidence type="ECO:0000256" key="11">
    <source>
        <dbReference type="ARBA" id="ARBA00023012"/>
    </source>
</evidence>
<dbReference type="InterPro" id="IPR036890">
    <property type="entry name" value="HATPase_C_sf"/>
</dbReference>
<dbReference type="SUPFAM" id="SSF55874">
    <property type="entry name" value="ATPase domain of HSP90 chaperone/DNA topoisomerase II/histidine kinase"/>
    <property type="match status" value="1"/>
</dbReference>